<evidence type="ECO:0000256" key="1">
    <source>
        <dbReference type="SAM" id="Phobius"/>
    </source>
</evidence>
<reference evidence="2" key="1">
    <citation type="journal article" date="2023" name="Mol. Phylogenet. Evol.">
        <title>Genome-scale phylogeny and comparative genomics of the fungal order Sordariales.</title>
        <authorList>
            <person name="Hensen N."/>
            <person name="Bonometti L."/>
            <person name="Westerberg I."/>
            <person name="Brannstrom I.O."/>
            <person name="Guillou S."/>
            <person name="Cros-Aarteil S."/>
            <person name="Calhoun S."/>
            <person name="Haridas S."/>
            <person name="Kuo A."/>
            <person name="Mondo S."/>
            <person name="Pangilinan J."/>
            <person name="Riley R."/>
            <person name="LaButti K."/>
            <person name="Andreopoulos B."/>
            <person name="Lipzen A."/>
            <person name="Chen C."/>
            <person name="Yan M."/>
            <person name="Daum C."/>
            <person name="Ng V."/>
            <person name="Clum A."/>
            <person name="Steindorff A."/>
            <person name="Ohm R.A."/>
            <person name="Martin F."/>
            <person name="Silar P."/>
            <person name="Natvig D.O."/>
            <person name="Lalanne C."/>
            <person name="Gautier V."/>
            <person name="Ament-Velasquez S.L."/>
            <person name="Kruys A."/>
            <person name="Hutchinson M.I."/>
            <person name="Powell A.J."/>
            <person name="Barry K."/>
            <person name="Miller A.N."/>
            <person name="Grigoriev I.V."/>
            <person name="Debuchy R."/>
            <person name="Gladieux P."/>
            <person name="Hiltunen Thoren M."/>
            <person name="Johannesson H."/>
        </authorList>
    </citation>
    <scope>NUCLEOTIDE SEQUENCE</scope>
    <source>
        <strain evidence="2">CBS 168.71</strain>
    </source>
</reference>
<dbReference type="GeneID" id="87836632"/>
<keyword evidence="1" id="KW-0812">Transmembrane</keyword>
<feature type="transmembrane region" description="Helical" evidence="1">
    <location>
        <begin position="18"/>
        <end position="38"/>
    </location>
</feature>
<dbReference type="EMBL" id="JAUEPN010000007">
    <property type="protein sequence ID" value="KAK3292432.1"/>
    <property type="molecule type" value="Genomic_DNA"/>
</dbReference>
<keyword evidence="1" id="KW-0472">Membrane</keyword>
<accession>A0AAE0H9G2</accession>
<sequence>MYNAQEAHTVRSGHRRSVYVHVDFVTLLGNLLFCWRLSSLYWAAAFYEISGISVPSISNNLWRRTRRFTCTMTSALNIVFFETVRQSTLRHHLHLSPHK</sequence>
<evidence type="ECO:0000313" key="2">
    <source>
        <dbReference type="EMBL" id="KAK3292432.1"/>
    </source>
</evidence>
<reference evidence="2" key="2">
    <citation type="submission" date="2023-06" db="EMBL/GenBank/DDBJ databases">
        <authorList>
            <consortium name="Lawrence Berkeley National Laboratory"/>
            <person name="Haridas S."/>
            <person name="Hensen N."/>
            <person name="Bonometti L."/>
            <person name="Westerberg I."/>
            <person name="Brannstrom I.O."/>
            <person name="Guillou S."/>
            <person name="Cros-Aarteil S."/>
            <person name="Calhoun S."/>
            <person name="Kuo A."/>
            <person name="Mondo S."/>
            <person name="Pangilinan J."/>
            <person name="Riley R."/>
            <person name="Labutti K."/>
            <person name="Andreopoulos B."/>
            <person name="Lipzen A."/>
            <person name="Chen C."/>
            <person name="Yanf M."/>
            <person name="Daum C."/>
            <person name="Ng V."/>
            <person name="Clum A."/>
            <person name="Steindorff A."/>
            <person name="Ohm R."/>
            <person name="Martin F."/>
            <person name="Silar P."/>
            <person name="Natvig D."/>
            <person name="Lalanne C."/>
            <person name="Gautier V."/>
            <person name="Ament-Velasquez S.L."/>
            <person name="Kruys A."/>
            <person name="Hutchinson M.I."/>
            <person name="Powell A.J."/>
            <person name="Barry K."/>
            <person name="Miller A.N."/>
            <person name="Grigoriev I.V."/>
            <person name="Debuchy R."/>
            <person name="Gladieux P."/>
            <person name="Thoren M.H."/>
            <person name="Johannesson H."/>
        </authorList>
    </citation>
    <scope>NUCLEOTIDE SEQUENCE</scope>
    <source>
        <strain evidence="2">CBS 168.71</strain>
    </source>
</reference>
<organism evidence="2 3">
    <name type="scientific">Chaetomium fimeti</name>
    <dbReference type="NCBI Taxonomy" id="1854472"/>
    <lineage>
        <taxon>Eukaryota</taxon>
        <taxon>Fungi</taxon>
        <taxon>Dikarya</taxon>
        <taxon>Ascomycota</taxon>
        <taxon>Pezizomycotina</taxon>
        <taxon>Sordariomycetes</taxon>
        <taxon>Sordariomycetidae</taxon>
        <taxon>Sordariales</taxon>
        <taxon>Chaetomiaceae</taxon>
        <taxon>Chaetomium</taxon>
    </lineage>
</organism>
<dbReference type="Proteomes" id="UP001278766">
    <property type="component" value="Unassembled WGS sequence"/>
</dbReference>
<name>A0AAE0H9G2_9PEZI</name>
<keyword evidence="1" id="KW-1133">Transmembrane helix</keyword>
<protein>
    <submittedName>
        <fullName evidence="2">Uncharacterized protein</fullName>
    </submittedName>
</protein>
<feature type="transmembrane region" description="Helical" evidence="1">
    <location>
        <begin position="44"/>
        <end position="62"/>
    </location>
</feature>
<comment type="caution">
    <text evidence="2">The sequence shown here is derived from an EMBL/GenBank/DDBJ whole genome shotgun (WGS) entry which is preliminary data.</text>
</comment>
<proteinExistence type="predicted"/>
<evidence type="ECO:0000313" key="3">
    <source>
        <dbReference type="Proteomes" id="UP001278766"/>
    </source>
</evidence>
<dbReference type="AlphaFoldDB" id="A0AAE0H9G2"/>
<gene>
    <name evidence="2" type="ORF">B0H64DRAFT_228520</name>
</gene>
<keyword evidence="3" id="KW-1185">Reference proteome</keyword>
<dbReference type="RefSeq" id="XP_062655946.1">
    <property type="nucleotide sequence ID" value="XM_062799684.1"/>
</dbReference>